<dbReference type="PANTHER" id="PTHR34982:SF1">
    <property type="entry name" value="FLAGELLAR ASSEMBLY PROTEIN FLIH"/>
    <property type="match status" value="1"/>
</dbReference>
<keyword evidence="1" id="KW-0813">Transport</keyword>
<feature type="compositionally biased region" description="Basic and acidic residues" evidence="3">
    <location>
        <begin position="17"/>
        <end position="53"/>
    </location>
</feature>
<feature type="region of interest" description="Disordered" evidence="3">
    <location>
        <begin position="1"/>
        <end position="53"/>
    </location>
</feature>
<feature type="region of interest" description="Disordered" evidence="3">
    <location>
        <begin position="208"/>
        <end position="228"/>
    </location>
</feature>
<organism evidence="4 5">
    <name type="scientific">Hypericibacter terrae</name>
    <dbReference type="NCBI Taxonomy" id="2602015"/>
    <lineage>
        <taxon>Bacteria</taxon>
        <taxon>Pseudomonadati</taxon>
        <taxon>Pseudomonadota</taxon>
        <taxon>Alphaproteobacteria</taxon>
        <taxon>Rhodospirillales</taxon>
        <taxon>Dongiaceae</taxon>
        <taxon>Hypericibacter</taxon>
    </lineage>
</organism>
<accession>A0A5J6ML16</accession>
<dbReference type="PANTHER" id="PTHR34982">
    <property type="entry name" value="YOP PROTEINS TRANSLOCATION PROTEIN L"/>
    <property type="match status" value="1"/>
</dbReference>
<reference evidence="4 5" key="1">
    <citation type="submission" date="2019-08" db="EMBL/GenBank/DDBJ databases">
        <title>Hyperibacter terrae gen. nov., sp. nov. and Hyperibacter viscosus sp. nov., two new members in the family Rhodospirillaceae isolated from the rhizosphere of Hypericum perforatum.</title>
        <authorList>
            <person name="Noviana Z."/>
        </authorList>
    </citation>
    <scope>NUCLEOTIDE SEQUENCE [LARGE SCALE GENOMIC DNA]</scope>
    <source>
        <strain evidence="4 5">R5913</strain>
    </source>
</reference>
<sequence>MAISGKFLFDTSFDSPMEAKPEKPPAPKFGEDDLRQAREEGHAAGRAAGRAEARAEREELAARTLPAVAQALQGFAPMCERIEQQTLSWALTAALGMVRKLYPTLEQMQSVIEIEQMAIATLRDLEEEPRVVLRLPDTLIEEIRPRIAEIAKQAGFGGRLLLIADEGLGPGDCRLEWADGGIERQAQRTWVEIEQRIARSLAALSAGAGRTDSHAADDAQALPEARTA</sequence>
<keyword evidence="4" id="KW-0966">Cell projection</keyword>
<evidence type="ECO:0000313" key="4">
    <source>
        <dbReference type="EMBL" id="QEX18282.1"/>
    </source>
</evidence>
<dbReference type="KEGG" id="htq:FRZ44_35870"/>
<keyword evidence="2" id="KW-0653">Protein transport</keyword>
<keyword evidence="5" id="KW-1185">Reference proteome</keyword>
<evidence type="ECO:0000313" key="5">
    <source>
        <dbReference type="Proteomes" id="UP000326202"/>
    </source>
</evidence>
<keyword evidence="4" id="KW-0969">Cilium</keyword>
<dbReference type="GO" id="GO:0015031">
    <property type="term" value="P:protein transport"/>
    <property type="evidence" value="ECO:0007669"/>
    <property type="project" value="UniProtKB-KW"/>
</dbReference>
<evidence type="ECO:0000256" key="1">
    <source>
        <dbReference type="ARBA" id="ARBA00022448"/>
    </source>
</evidence>
<gene>
    <name evidence="4" type="primary">fliH</name>
    <name evidence="4" type="ORF">FRZ44_35870</name>
</gene>
<proteinExistence type="predicted"/>
<evidence type="ECO:0000256" key="2">
    <source>
        <dbReference type="ARBA" id="ARBA00022927"/>
    </source>
</evidence>
<dbReference type="EMBL" id="CP042906">
    <property type="protein sequence ID" value="QEX18282.1"/>
    <property type="molecule type" value="Genomic_DNA"/>
</dbReference>
<keyword evidence="4" id="KW-0282">Flagellum</keyword>
<name>A0A5J6ML16_9PROT</name>
<protein>
    <submittedName>
        <fullName evidence="4">Flagellar assembly protein FliH</fullName>
    </submittedName>
</protein>
<dbReference type="GO" id="GO:0005829">
    <property type="term" value="C:cytosol"/>
    <property type="evidence" value="ECO:0007669"/>
    <property type="project" value="TreeGrafter"/>
</dbReference>
<dbReference type="RefSeq" id="WP_151178460.1">
    <property type="nucleotide sequence ID" value="NZ_CP042906.1"/>
</dbReference>
<evidence type="ECO:0000256" key="3">
    <source>
        <dbReference type="SAM" id="MobiDB-lite"/>
    </source>
</evidence>
<dbReference type="Proteomes" id="UP000326202">
    <property type="component" value="Chromosome"/>
</dbReference>
<dbReference type="InterPro" id="IPR051472">
    <property type="entry name" value="T3SS_Stator/FliH"/>
</dbReference>
<dbReference type="OrthoDB" id="7304298at2"/>
<dbReference type="AlphaFoldDB" id="A0A5J6ML16"/>